<comment type="caution">
    <text evidence="2">The sequence shown here is derived from an EMBL/GenBank/DDBJ whole genome shotgun (WGS) entry which is preliminary data.</text>
</comment>
<name>A0ABQ5IPY2_9ASTR</name>
<dbReference type="EMBL" id="BQNB010021037">
    <property type="protein sequence ID" value="GJU02209.1"/>
    <property type="molecule type" value="Genomic_DNA"/>
</dbReference>
<reference evidence="2" key="1">
    <citation type="journal article" date="2022" name="Int. J. Mol. Sci.">
        <title>Draft Genome of Tanacetum Coccineum: Genomic Comparison of Closely Related Tanacetum-Family Plants.</title>
        <authorList>
            <person name="Yamashiro T."/>
            <person name="Shiraishi A."/>
            <person name="Nakayama K."/>
            <person name="Satake H."/>
        </authorList>
    </citation>
    <scope>NUCLEOTIDE SEQUENCE</scope>
</reference>
<evidence type="ECO:0000313" key="2">
    <source>
        <dbReference type="EMBL" id="GJU02209.1"/>
    </source>
</evidence>
<gene>
    <name evidence="2" type="ORF">Tco_1112547</name>
</gene>
<reference evidence="2" key="2">
    <citation type="submission" date="2022-01" db="EMBL/GenBank/DDBJ databases">
        <authorList>
            <person name="Yamashiro T."/>
            <person name="Shiraishi A."/>
            <person name="Satake H."/>
            <person name="Nakayama K."/>
        </authorList>
    </citation>
    <scope>NUCLEOTIDE SEQUENCE</scope>
</reference>
<dbReference type="SUPFAM" id="SSF57997">
    <property type="entry name" value="Tropomyosin"/>
    <property type="match status" value="1"/>
</dbReference>
<accession>A0ABQ5IPY2</accession>
<protein>
    <submittedName>
        <fullName evidence="2">Uncharacterized protein</fullName>
    </submittedName>
</protein>
<keyword evidence="1" id="KW-0175">Coiled coil</keyword>
<keyword evidence="3" id="KW-1185">Reference proteome</keyword>
<dbReference type="Proteomes" id="UP001151760">
    <property type="component" value="Unassembled WGS sequence"/>
</dbReference>
<evidence type="ECO:0000256" key="1">
    <source>
        <dbReference type="SAM" id="Coils"/>
    </source>
</evidence>
<proteinExistence type="predicted"/>
<sequence>MACMNLQVQNCPLGCESKINDLNKLNDNLDRLYNDCYIKVQAYQNAVKTLESQRAWYQNNQLAYEEKIRVLQRDLENTSNELKYSEKINAEIKMEKQDLQAKLDNSLSRFNKWKESSKNLAKLIDNSLSVKSKLGLGYKDYTGPNEIYYPEMQSIFDPEEADGKTLYYQEHVRFVKKGGMNVVPPPITGIFMPSSNQPDIDESKMTYGKKSCESIPAEESLPKPAVIEPKTSENVVCKSKLSAESPEFIPQSVCSKNKNVKKTDKLRKNNKTPRGNQRGWNGMMNQKLGDNFEFKNKACYVCGSFDHLQHTCKHKKKMNKQEQVKPIWNKSRHVNHQNFVQKPFHKKTSNYNRCINKNVKGTRYDSSKTKTKVNPVKALAKWVWKPKQAVLEHVSKSSRASKVLTRYDYVDVYGRFKSVLAWDFQKH</sequence>
<feature type="coiled-coil region" evidence="1">
    <location>
        <begin position="15"/>
        <end position="109"/>
    </location>
</feature>
<organism evidence="2 3">
    <name type="scientific">Tanacetum coccineum</name>
    <dbReference type="NCBI Taxonomy" id="301880"/>
    <lineage>
        <taxon>Eukaryota</taxon>
        <taxon>Viridiplantae</taxon>
        <taxon>Streptophyta</taxon>
        <taxon>Embryophyta</taxon>
        <taxon>Tracheophyta</taxon>
        <taxon>Spermatophyta</taxon>
        <taxon>Magnoliopsida</taxon>
        <taxon>eudicotyledons</taxon>
        <taxon>Gunneridae</taxon>
        <taxon>Pentapetalae</taxon>
        <taxon>asterids</taxon>
        <taxon>campanulids</taxon>
        <taxon>Asterales</taxon>
        <taxon>Asteraceae</taxon>
        <taxon>Asteroideae</taxon>
        <taxon>Anthemideae</taxon>
        <taxon>Anthemidinae</taxon>
        <taxon>Tanacetum</taxon>
    </lineage>
</organism>
<evidence type="ECO:0000313" key="3">
    <source>
        <dbReference type="Proteomes" id="UP001151760"/>
    </source>
</evidence>